<comment type="caution">
    <text evidence="4">The sequence shown here is derived from an EMBL/GenBank/DDBJ whole genome shotgun (WGS) entry which is preliminary data.</text>
</comment>
<organism evidence="4 5">
    <name type="scientific">Roseateles violae</name>
    <dbReference type="NCBI Taxonomy" id="3058042"/>
    <lineage>
        <taxon>Bacteria</taxon>
        <taxon>Pseudomonadati</taxon>
        <taxon>Pseudomonadota</taxon>
        <taxon>Betaproteobacteria</taxon>
        <taxon>Burkholderiales</taxon>
        <taxon>Sphaerotilaceae</taxon>
        <taxon>Roseateles</taxon>
    </lineage>
</organism>
<feature type="domain" description="DUF642" evidence="2">
    <location>
        <begin position="36"/>
        <end position="186"/>
    </location>
</feature>
<dbReference type="InterPro" id="IPR008979">
    <property type="entry name" value="Galactose-bd-like_sf"/>
</dbReference>
<evidence type="ECO:0000259" key="2">
    <source>
        <dbReference type="Pfam" id="PF04862"/>
    </source>
</evidence>
<dbReference type="Gene3D" id="2.60.120.260">
    <property type="entry name" value="Galactose-binding domain-like"/>
    <property type="match status" value="1"/>
</dbReference>
<dbReference type="Pfam" id="PF04862">
    <property type="entry name" value="DUF642"/>
    <property type="match status" value="1"/>
</dbReference>
<reference evidence="4 5" key="1">
    <citation type="submission" date="2023-06" db="EMBL/GenBank/DDBJ databases">
        <title>Pelomonas sp. PFR6 16S ribosomal RNA gene Genome sequencing and assembly.</title>
        <authorList>
            <person name="Woo H."/>
        </authorList>
    </citation>
    <scope>NUCLEOTIDE SEQUENCE [LARGE SCALE GENOMIC DNA]</scope>
    <source>
        <strain evidence="4 5">PFR6</strain>
    </source>
</reference>
<name>A0ABT8DMN9_9BURK</name>
<dbReference type="RefSeq" id="WP_290357958.1">
    <property type="nucleotide sequence ID" value="NZ_JAUHHC010000001.1"/>
</dbReference>
<dbReference type="InterPro" id="IPR013424">
    <property type="entry name" value="Ice-binding_C"/>
</dbReference>
<dbReference type="Proteomes" id="UP001228044">
    <property type="component" value="Unassembled WGS sequence"/>
</dbReference>
<sequence length="236" mass="23838">MKTATTTKTTNKRLGLLSSGLALLLASFGASAAGGNLLVNGSFEDIGGAALQGWGGYTFGAGYSDTLAGWTISSGSVDVTVTGSAWGAAQDGVHSLDLNGWESGVLSQQLQTQIGQSYQVSFAFSRNASGAPDPAIALVTAGNAALQLSAPNDAGRFGSPYAMKWEQAGFQFTATEALTTLSFSASVPGNGGVYLDAVSVTALTAAPVPEPESYALMLAGLAAVGFIARRRGVARS</sequence>
<protein>
    <submittedName>
        <fullName evidence="4">DUF642 domain-containing protein</fullName>
    </submittedName>
</protein>
<dbReference type="InterPro" id="IPR006946">
    <property type="entry name" value="DGR2-like_dom"/>
</dbReference>
<evidence type="ECO:0000259" key="3">
    <source>
        <dbReference type="Pfam" id="PF07589"/>
    </source>
</evidence>
<keyword evidence="5" id="KW-1185">Reference proteome</keyword>
<evidence type="ECO:0000313" key="5">
    <source>
        <dbReference type="Proteomes" id="UP001228044"/>
    </source>
</evidence>
<gene>
    <name evidence="4" type="ORF">QWJ38_05120</name>
</gene>
<dbReference type="NCBIfam" id="TIGR02595">
    <property type="entry name" value="PEP_CTERM"/>
    <property type="match status" value="1"/>
</dbReference>
<evidence type="ECO:0000313" key="4">
    <source>
        <dbReference type="EMBL" id="MDN3919662.1"/>
    </source>
</evidence>
<feature type="domain" description="Ice-binding protein C-terminal" evidence="3">
    <location>
        <begin position="207"/>
        <end position="231"/>
    </location>
</feature>
<dbReference type="SUPFAM" id="SSF49785">
    <property type="entry name" value="Galactose-binding domain-like"/>
    <property type="match status" value="1"/>
</dbReference>
<feature type="chain" id="PRO_5045412305" evidence="1">
    <location>
        <begin position="33"/>
        <end position="236"/>
    </location>
</feature>
<feature type="signal peptide" evidence="1">
    <location>
        <begin position="1"/>
        <end position="32"/>
    </location>
</feature>
<dbReference type="Pfam" id="PF07589">
    <property type="entry name" value="PEP-CTERM"/>
    <property type="match status" value="1"/>
</dbReference>
<evidence type="ECO:0000256" key="1">
    <source>
        <dbReference type="SAM" id="SignalP"/>
    </source>
</evidence>
<keyword evidence="1" id="KW-0732">Signal</keyword>
<dbReference type="EMBL" id="JAUHHC010000001">
    <property type="protein sequence ID" value="MDN3919662.1"/>
    <property type="molecule type" value="Genomic_DNA"/>
</dbReference>
<accession>A0ABT8DMN9</accession>
<proteinExistence type="predicted"/>